<reference evidence="1" key="1">
    <citation type="submission" date="2021-01" db="EMBL/GenBank/DDBJ databases">
        <authorList>
            <person name="Lovell J.T."/>
            <person name="Bentley N."/>
            <person name="Bhattarai G."/>
            <person name="Jenkins J.W."/>
            <person name="Sreedasyam A."/>
            <person name="Alarcon Y."/>
            <person name="Bock C."/>
            <person name="Boston L."/>
            <person name="Carlson J."/>
            <person name="Cervantes K."/>
            <person name="Clermont K."/>
            <person name="Krom N."/>
            <person name="Kubenka K."/>
            <person name="Mamidi S."/>
            <person name="Mattison C."/>
            <person name="Monteros M."/>
            <person name="Pisani C."/>
            <person name="Plott C."/>
            <person name="Rajasekar S."/>
            <person name="Rhein H.S."/>
            <person name="Rohla C."/>
            <person name="Song M."/>
            <person name="Hilaire R.S."/>
            <person name="Shu S."/>
            <person name="Wells L."/>
            <person name="Wang X."/>
            <person name="Webber J."/>
            <person name="Heerema R.J."/>
            <person name="Klein P."/>
            <person name="Conner P."/>
            <person name="Grauke L."/>
            <person name="Grimwood J."/>
            <person name="Schmutz J."/>
            <person name="Randall J.J."/>
        </authorList>
    </citation>
    <scope>NUCLEOTIDE SEQUENCE</scope>
    <source>
        <tissue evidence="1">Leaf</tissue>
    </source>
</reference>
<sequence>MVFDRSCELVLHVPVFPIMTTAPYICLLASRARNTIPEKHPPSKNWWETPIFTEASSFGKC</sequence>
<organism evidence="1 2">
    <name type="scientific">Carya illinoinensis</name>
    <name type="common">Pecan</name>
    <dbReference type="NCBI Taxonomy" id="32201"/>
    <lineage>
        <taxon>Eukaryota</taxon>
        <taxon>Viridiplantae</taxon>
        <taxon>Streptophyta</taxon>
        <taxon>Embryophyta</taxon>
        <taxon>Tracheophyta</taxon>
        <taxon>Spermatophyta</taxon>
        <taxon>Magnoliopsida</taxon>
        <taxon>eudicotyledons</taxon>
        <taxon>Gunneridae</taxon>
        <taxon>Pentapetalae</taxon>
        <taxon>rosids</taxon>
        <taxon>fabids</taxon>
        <taxon>Fagales</taxon>
        <taxon>Juglandaceae</taxon>
        <taxon>Carya</taxon>
    </lineage>
</organism>
<comment type="caution">
    <text evidence="1">The sequence shown here is derived from an EMBL/GenBank/DDBJ whole genome shotgun (WGS) entry which is preliminary data.</text>
</comment>
<evidence type="ECO:0000313" key="1">
    <source>
        <dbReference type="EMBL" id="KAG6693243.1"/>
    </source>
</evidence>
<dbReference type="Proteomes" id="UP000811246">
    <property type="component" value="Chromosome 10"/>
</dbReference>
<dbReference type="EMBL" id="CM031834">
    <property type="protein sequence ID" value="KAG6693243.1"/>
    <property type="molecule type" value="Genomic_DNA"/>
</dbReference>
<proteinExistence type="predicted"/>
<name>A0A922E0R4_CARIL</name>
<accession>A0A922E0R4</accession>
<gene>
    <name evidence="1" type="ORF">I3842_10G159400</name>
</gene>
<evidence type="ECO:0000313" key="2">
    <source>
        <dbReference type="Proteomes" id="UP000811246"/>
    </source>
</evidence>
<dbReference type="EMBL" id="CM031834">
    <property type="protein sequence ID" value="KAG6693242.1"/>
    <property type="molecule type" value="Genomic_DNA"/>
</dbReference>
<dbReference type="AlphaFoldDB" id="A0A922E0R4"/>
<protein>
    <submittedName>
        <fullName evidence="1">Uncharacterized protein</fullName>
    </submittedName>
</protein>